<accession>A0A2M7YKE5</accession>
<dbReference type="HAMAP" id="MF_01897">
    <property type="entry name" value="GyrA"/>
    <property type="match status" value="1"/>
</dbReference>
<dbReference type="NCBIfam" id="NF004044">
    <property type="entry name" value="PRK05561.1"/>
    <property type="match status" value="1"/>
</dbReference>
<protein>
    <recommendedName>
        <fullName evidence="9">DNA gyrase subunit A</fullName>
        <ecNumber evidence="9">5.6.2.2</ecNumber>
    </recommendedName>
</protein>
<dbReference type="Pfam" id="PF03989">
    <property type="entry name" value="DNA_gyraseA_C"/>
    <property type="match status" value="6"/>
</dbReference>
<comment type="catalytic activity">
    <reaction evidence="1 9 10">
        <text>ATP-dependent breakage, passage and rejoining of double-stranded DNA.</text>
        <dbReference type="EC" id="5.6.2.2"/>
    </reaction>
</comment>
<reference evidence="13" key="1">
    <citation type="submission" date="2017-09" db="EMBL/GenBank/DDBJ databases">
        <title>Depth-based differentiation of microbial function through sediment-hosted aquifers and enrichment of novel symbionts in the deep terrestrial subsurface.</title>
        <authorList>
            <person name="Probst A.J."/>
            <person name="Ladd B."/>
            <person name="Jarett J.K."/>
            <person name="Geller-Mcgrath D.E."/>
            <person name="Sieber C.M.K."/>
            <person name="Emerson J.B."/>
            <person name="Anantharaman K."/>
            <person name="Thomas B.C."/>
            <person name="Malmstrom R."/>
            <person name="Stieglmeier M."/>
            <person name="Klingl A."/>
            <person name="Woyke T."/>
            <person name="Ryan C.M."/>
            <person name="Banfield J.F."/>
        </authorList>
    </citation>
    <scope>NUCLEOTIDE SEQUENCE [LARGE SCALE GENOMIC DNA]</scope>
</reference>
<dbReference type="GO" id="GO:0005737">
    <property type="term" value="C:cytoplasm"/>
    <property type="evidence" value="ECO:0007669"/>
    <property type="project" value="UniProtKB-SubCell"/>
</dbReference>
<comment type="similarity">
    <text evidence="2 9">Belongs to the type II topoisomerase GyrA/ParC subunit family.</text>
</comment>
<comment type="subunit">
    <text evidence="8">Heterotetramer composed of ParC and ParE.</text>
</comment>
<dbReference type="NCBIfam" id="NF004043">
    <property type="entry name" value="PRK05560.1"/>
    <property type="match status" value="1"/>
</dbReference>
<dbReference type="NCBIfam" id="TIGR01063">
    <property type="entry name" value="gyrA"/>
    <property type="match status" value="1"/>
</dbReference>
<evidence type="ECO:0000256" key="9">
    <source>
        <dbReference type="HAMAP-Rule" id="MF_01897"/>
    </source>
</evidence>
<keyword evidence="4 9" id="KW-0067">ATP-binding</keyword>
<dbReference type="InterPro" id="IPR002205">
    <property type="entry name" value="Topo_IIA_dom_A"/>
</dbReference>
<evidence type="ECO:0000256" key="7">
    <source>
        <dbReference type="ARBA" id="ARBA00023235"/>
    </source>
</evidence>
<dbReference type="Proteomes" id="UP000229026">
    <property type="component" value="Unassembled WGS sequence"/>
</dbReference>
<evidence type="ECO:0000256" key="8">
    <source>
        <dbReference type="ARBA" id="ARBA00063644"/>
    </source>
</evidence>
<dbReference type="PROSITE" id="PS52040">
    <property type="entry name" value="TOPO_IIA"/>
    <property type="match status" value="1"/>
</dbReference>
<dbReference type="InterPro" id="IPR050220">
    <property type="entry name" value="Type_II_DNA_Topoisomerases"/>
</dbReference>
<feature type="domain" description="Topo IIA-type catalytic" evidence="11">
    <location>
        <begin position="32"/>
        <end position="498"/>
    </location>
</feature>
<name>A0A2M7YKE5_9BACT</name>
<evidence type="ECO:0000256" key="10">
    <source>
        <dbReference type="PROSITE-ProRule" id="PRU01384"/>
    </source>
</evidence>
<dbReference type="Gene3D" id="1.10.268.10">
    <property type="entry name" value="Topoisomerase, domain 3"/>
    <property type="match status" value="1"/>
</dbReference>
<evidence type="ECO:0000256" key="5">
    <source>
        <dbReference type="ARBA" id="ARBA00023029"/>
    </source>
</evidence>
<sequence length="807" mass="89526">MEIGRIEKREIIEELKDSYLDYAMSVIIARALPDARDGFKPVHRRVLYAMWDTGVSATAKFRKSAYVVGEVLGKYHPHGDVAVYDALARMAQNFSLRYPLINGQGNFGSIDGDSPAAMRYTECRLTHLAEEMMVDIDKETVDWVDNYDGTRKEPAVLPAKFPQLLVNGAMGIAVGMATNIPPHNLKEVIEATIHLIHNPEASTEDLCQFVQGPDFPTGGIIYDKKAILSAYSLGKGAIVSRAKTEIAETKKNFFQIAVTEIPYQVNKSALLEKMADLVKEKKIEGIKDIRDESDKEGLRIVIDLKGDASPQKILNQLFKLTDLQKSFHVNMLALVDGLQPQVLSLKGLLEQYLIHRYNVVTKRAKFDLKKAKERAHILEGLKKALDHIDQIISTIRKSDSKEDAKNNLMKKFKLTEIQSLAILALPLASLAKLERHKIEDELKEKHALIKELEATLKSPKKLQKIIENELIAIKEKYGDERRTKVFKGPIGEFSEEDLIAEEESIITLTEGGYIKRISPKTYRSQHRGGKGITGMTTREEDAVKYFLSSSTHDSILFFTNSGRVFQTKAYEIPSGSRVARGQAVVNMLQLGPSERVTAMLSVNTKKEKAGYLVMATQSGIIKKTSLTELENVRRSGLIAIKLDKGDQLGWADLSSGKDEIILVGQGGQAIRFKEKDVRPMGRGAAGVRGIRLKKSDLVIGMQIISDQNLKLLVITENGFGKATSLKQFKVQKRGGSGLKAAKVTSKTGAIVTARLLRAEDEDLIVISNKGQVIRLSLKDVPALGRATQGVRIMKLEVKDKVASITCV</sequence>
<dbReference type="AlphaFoldDB" id="A0A2M7YKE5"/>
<dbReference type="Gene3D" id="3.30.1360.40">
    <property type="match status" value="1"/>
</dbReference>
<dbReference type="Pfam" id="PF00521">
    <property type="entry name" value="DNA_topoisoIV"/>
    <property type="match status" value="1"/>
</dbReference>
<keyword evidence="5 9" id="KW-0799">Topoisomerase</keyword>
<comment type="miscellaneous">
    <text evidence="9">Few gyrases are as efficient as E.coli at forming negative supercoils. Not all organisms have 2 type II topoisomerases; in organisms with a single type II topoisomerase this enzyme also has to decatenate newly replicated chromosomes.</text>
</comment>
<comment type="subcellular location">
    <subcellularLocation>
        <location evidence="9">Cytoplasm</location>
    </subcellularLocation>
</comment>
<dbReference type="GO" id="GO:0006261">
    <property type="term" value="P:DNA-templated DNA replication"/>
    <property type="evidence" value="ECO:0007669"/>
    <property type="project" value="UniProtKB-UniRule"/>
</dbReference>
<dbReference type="FunFam" id="1.10.268.10:FF:000001">
    <property type="entry name" value="DNA gyrase subunit A"/>
    <property type="match status" value="1"/>
</dbReference>
<keyword evidence="6 9" id="KW-0238">DNA-binding</keyword>
<feature type="active site" description="O-(5'-phospho-DNA)-tyrosine intermediate" evidence="9 10">
    <location>
        <position position="120"/>
    </location>
</feature>
<dbReference type="GO" id="GO:0006265">
    <property type="term" value="P:DNA topological change"/>
    <property type="evidence" value="ECO:0007669"/>
    <property type="project" value="UniProtKB-UniRule"/>
</dbReference>
<dbReference type="GO" id="GO:0005524">
    <property type="term" value="F:ATP binding"/>
    <property type="evidence" value="ECO:0007669"/>
    <property type="project" value="UniProtKB-UniRule"/>
</dbReference>
<evidence type="ECO:0000256" key="4">
    <source>
        <dbReference type="ARBA" id="ARBA00022840"/>
    </source>
</evidence>
<dbReference type="InterPro" id="IPR035516">
    <property type="entry name" value="Gyrase/topoIV_suA_C"/>
</dbReference>
<dbReference type="InterPro" id="IPR005743">
    <property type="entry name" value="GyrA"/>
</dbReference>
<feature type="short sequence motif" description="GyrA-box" evidence="9">
    <location>
        <begin position="525"/>
        <end position="531"/>
    </location>
</feature>
<evidence type="ECO:0000256" key="2">
    <source>
        <dbReference type="ARBA" id="ARBA00008263"/>
    </source>
</evidence>
<gene>
    <name evidence="9" type="primary">gyrA</name>
    <name evidence="12" type="ORF">CO161_01030</name>
</gene>
<evidence type="ECO:0000313" key="13">
    <source>
        <dbReference type="Proteomes" id="UP000229026"/>
    </source>
</evidence>
<dbReference type="SUPFAM" id="SSF56719">
    <property type="entry name" value="Type II DNA topoisomerase"/>
    <property type="match status" value="1"/>
</dbReference>
<dbReference type="Gene3D" id="2.120.10.90">
    <property type="entry name" value="DNA gyrase/topoisomerase IV, subunit A, C-terminal"/>
    <property type="match status" value="1"/>
</dbReference>
<comment type="function">
    <text evidence="9">A type II topoisomerase that negatively supercoils closed circular double-stranded (ds) DNA in an ATP-dependent manner to modulate DNA topology and maintain chromosomes in an underwound state. Negative supercoiling favors strand separation, and DNA replication, transcription, recombination and repair, all of which involve strand separation. Also able to catalyze the interconversion of other topological isomers of dsDNA rings, including catenanes and knotted rings. Type II topoisomerases break and join 2 DNA strands simultaneously in an ATP-dependent manner.</text>
</comment>
<dbReference type="GO" id="GO:0005694">
    <property type="term" value="C:chromosome"/>
    <property type="evidence" value="ECO:0007669"/>
    <property type="project" value="InterPro"/>
</dbReference>
<dbReference type="GO" id="GO:0034335">
    <property type="term" value="F:DNA negative supercoiling activity"/>
    <property type="evidence" value="ECO:0007669"/>
    <property type="project" value="UniProtKB-ARBA"/>
</dbReference>
<dbReference type="SMART" id="SM00434">
    <property type="entry name" value="TOP4c"/>
    <property type="match status" value="1"/>
</dbReference>
<evidence type="ECO:0000313" key="12">
    <source>
        <dbReference type="EMBL" id="PJA63443.1"/>
    </source>
</evidence>
<dbReference type="EMBL" id="PFWH01000032">
    <property type="protein sequence ID" value="PJA63443.1"/>
    <property type="molecule type" value="Genomic_DNA"/>
</dbReference>
<dbReference type="FunFam" id="3.90.199.10:FF:000001">
    <property type="entry name" value="DNA gyrase subunit A"/>
    <property type="match status" value="1"/>
</dbReference>
<comment type="subunit">
    <text evidence="9">Heterotetramer, composed of two GyrA and two GyrB chains. In the heterotetramer, GyrA contains the active site tyrosine that forms a transient covalent intermediate with DNA, while GyrB binds cofactors and catalyzes ATP hydrolysis.</text>
</comment>
<dbReference type="GO" id="GO:0003677">
    <property type="term" value="F:DNA binding"/>
    <property type="evidence" value="ECO:0007669"/>
    <property type="project" value="UniProtKB-UniRule"/>
</dbReference>
<proteinExistence type="inferred from homology"/>
<keyword evidence="9" id="KW-0963">Cytoplasm</keyword>
<evidence type="ECO:0000256" key="6">
    <source>
        <dbReference type="ARBA" id="ARBA00023125"/>
    </source>
</evidence>
<dbReference type="PANTHER" id="PTHR43493">
    <property type="entry name" value="DNA GYRASE/TOPOISOMERASE SUBUNIT A"/>
    <property type="match status" value="1"/>
</dbReference>
<dbReference type="InterPro" id="IPR013760">
    <property type="entry name" value="Topo_IIA-like_dom_sf"/>
</dbReference>
<evidence type="ECO:0000256" key="3">
    <source>
        <dbReference type="ARBA" id="ARBA00022741"/>
    </source>
</evidence>
<evidence type="ECO:0000259" key="11">
    <source>
        <dbReference type="PROSITE" id="PS52040"/>
    </source>
</evidence>
<keyword evidence="3 9" id="KW-0547">Nucleotide-binding</keyword>
<evidence type="ECO:0000256" key="1">
    <source>
        <dbReference type="ARBA" id="ARBA00000185"/>
    </source>
</evidence>
<dbReference type="Gene3D" id="3.90.199.10">
    <property type="entry name" value="Topoisomerase II, domain 5"/>
    <property type="match status" value="1"/>
</dbReference>
<keyword evidence="7 9" id="KW-0413">Isomerase</keyword>
<dbReference type="GO" id="GO:0009330">
    <property type="term" value="C:DNA topoisomerase type II (double strand cut, ATP-hydrolyzing) complex"/>
    <property type="evidence" value="ECO:0007669"/>
    <property type="project" value="TreeGrafter"/>
</dbReference>
<dbReference type="InterPro" id="IPR006691">
    <property type="entry name" value="GyrA/parC_rep"/>
</dbReference>
<dbReference type="FunFam" id="3.30.1360.40:FF:000002">
    <property type="entry name" value="DNA gyrase subunit A"/>
    <property type="match status" value="1"/>
</dbReference>
<dbReference type="PANTHER" id="PTHR43493:SF5">
    <property type="entry name" value="DNA GYRASE SUBUNIT A, CHLOROPLASTIC_MITOCHONDRIAL"/>
    <property type="match status" value="1"/>
</dbReference>
<dbReference type="SUPFAM" id="SSF101904">
    <property type="entry name" value="GyrA/ParC C-terminal domain-like"/>
    <property type="match status" value="1"/>
</dbReference>
<organism evidence="12 13">
    <name type="scientific">Candidatus Portnoybacteria bacterium CG_4_9_14_3_um_filter_44_9</name>
    <dbReference type="NCBI Taxonomy" id="1974806"/>
    <lineage>
        <taxon>Bacteria</taxon>
        <taxon>Candidatus Portnoyibacteriota</taxon>
    </lineage>
</organism>
<dbReference type="EC" id="5.6.2.2" evidence="9"/>
<dbReference type="FunFam" id="2.120.10.90:FF:000005">
    <property type="entry name" value="DNA topoisomerase 4 subunit A"/>
    <property type="match status" value="1"/>
</dbReference>
<dbReference type="InterPro" id="IPR013758">
    <property type="entry name" value="Topo_IIA_A/C_ab"/>
</dbReference>
<dbReference type="InterPro" id="IPR013757">
    <property type="entry name" value="Topo_IIA_A_a_sf"/>
</dbReference>
<comment type="caution">
    <text evidence="12">The sequence shown here is derived from an EMBL/GenBank/DDBJ whole genome shotgun (WGS) entry which is preliminary data.</text>
</comment>
<dbReference type="CDD" id="cd00187">
    <property type="entry name" value="TOP4c"/>
    <property type="match status" value="1"/>
</dbReference>